<comment type="caution">
    <text evidence="2">The sequence shown here is derived from an EMBL/GenBank/DDBJ whole genome shotgun (WGS) entry which is preliminary data.</text>
</comment>
<gene>
    <name evidence="2" type="ORF">GETHED_06350</name>
</gene>
<evidence type="ECO:0000259" key="1">
    <source>
        <dbReference type="PROSITE" id="PS51186"/>
    </source>
</evidence>
<sequence>MQAAVLDGHPVWIGPARLEDLDALVDLHLDSFSKEEHFALQLGHPFIREAYGWLLTSPETEVLVARQEDRILGFTAFCNGYYNVPMLLACRRTVTRGLLRRPWLALRPEWLMRLVHPPWALLKRLASSVLGWDPPPHRKVAQIAFTALRPEAQGHGLGAALKQASIEVCRTWGAELVVTGVRRDNHRARLLNERAGFVEDPRQSTRRLIYLRLELKPPGANRS</sequence>
<reference evidence="2" key="1">
    <citation type="journal article" date="2023" name="Antonie Van Leeuwenhoek">
        <title>Mesoterricola silvestris gen. nov., sp. nov., Mesoterricola sediminis sp. nov., Geothrix oryzae sp. nov., Geothrix edaphica sp. nov., Geothrix rubra sp. nov., and Geothrix limicola sp. nov., six novel members of Acidobacteriota isolated from soils.</title>
        <authorList>
            <person name="Itoh H."/>
            <person name="Sugisawa Y."/>
            <person name="Mise K."/>
            <person name="Xu Z."/>
            <person name="Kuniyasu M."/>
            <person name="Ushijima N."/>
            <person name="Kawano K."/>
            <person name="Kobayashi E."/>
            <person name="Shiratori Y."/>
            <person name="Masuda Y."/>
            <person name="Senoo K."/>
        </authorList>
    </citation>
    <scope>NUCLEOTIDE SEQUENCE</scope>
    <source>
        <strain evidence="2">Red802</strain>
    </source>
</reference>
<keyword evidence="3" id="KW-1185">Reference proteome</keyword>
<feature type="domain" description="N-acetyltransferase" evidence="1">
    <location>
        <begin position="11"/>
        <end position="216"/>
    </location>
</feature>
<dbReference type="InterPro" id="IPR000182">
    <property type="entry name" value="GNAT_dom"/>
</dbReference>
<dbReference type="InterPro" id="IPR016181">
    <property type="entry name" value="Acyl_CoA_acyltransferase"/>
</dbReference>
<dbReference type="Pfam" id="PF00583">
    <property type="entry name" value="Acetyltransf_1"/>
    <property type="match status" value="1"/>
</dbReference>
<organism evidence="2 3">
    <name type="scientific">Geothrix edaphica</name>
    <dbReference type="NCBI Taxonomy" id="2927976"/>
    <lineage>
        <taxon>Bacteria</taxon>
        <taxon>Pseudomonadati</taxon>
        <taxon>Acidobacteriota</taxon>
        <taxon>Holophagae</taxon>
        <taxon>Holophagales</taxon>
        <taxon>Holophagaceae</taxon>
        <taxon>Geothrix</taxon>
    </lineage>
</organism>
<proteinExistence type="predicted"/>
<dbReference type="Gene3D" id="3.40.630.30">
    <property type="match status" value="1"/>
</dbReference>
<dbReference type="CDD" id="cd04301">
    <property type="entry name" value="NAT_SF"/>
    <property type="match status" value="1"/>
</dbReference>
<dbReference type="EMBL" id="BSDC01000001">
    <property type="protein sequence ID" value="GLH66271.1"/>
    <property type="molecule type" value="Genomic_DNA"/>
</dbReference>
<protein>
    <recommendedName>
        <fullName evidence="1">N-acetyltransferase domain-containing protein</fullName>
    </recommendedName>
</protein>
<evidence type="ECO:0000313" key="3">
    <source>
        <dbReference type="Proteomes" id="UP001165044"/>
    </source>
</evidence>
<accession>A0ABQ5PV07</accession>
<dbReference type="PROSITE" id="PS51186">
    <property type="entry name" value="GNAT"/>
    <property type="match status" value="1"/>
</dbReference>
<name>A0ABQ5PV07_9BACT</name>
<dbReference type="Proteomes" id="UP001165044">
    <property type="component" value="Unassembled WGS sequence"/>
</dbReference>
<evidence type="ECO:0000313" key="2">
    <source>
        <dbReference type="EMBL" id="GLH66271.1"/>
    </source>
</evidence>
<dbReference type="SUPFAM" id="SSF55729">
    <property type="entry name" value="Acyl-CoA N-acyltransferases (Nat)"/>
    <property type="match status" value="1"/>
</dbReference>